<evidence type="ECO:0000313" key="3">
    <source>
        <dbReference type="Proteomes" id="UP000008711"/>
    </source>
</evidence>
<dbReference type="OrthoDB" id="7947102at2759"/>
<name>B3NSU6_DROER</name>
<dbReference type="GO" id="GO:0090221">
    <property type="term" value="P:mitotic spindle-templated microtubule nucleation"/>
    <property type="evidence" value="ECO:0007669"/>
    <property type="project" value="EnsemblMetazoa"/>
</dbReference>
<gene>
    <name evidence="2" type="primary">Dere\EG:EG0007.10</name>
    <name evidence="2" type="synonym">Dere\GG18693</name>
    <name evidence="2" type="synonym">dere_GLEANR_3507</name>
    <name evidence="2" type="synonym">EG0007.10</name>
    <name evidence="2" type="synonym">EG:EG0007.10</name>
    <name evidence="2" type="synonym">GG18693</name>
    <name evidence="2" type="ORF">Dere_GG18693</name>
</gene>
<organism evidence="2 3">
    <name type="scientific">Drosophila erecta</name>
    <name type="common">Fruit fly</name>
    <dbReference type="NCBI Taxonomy" id="7220"/>
    <lineage>
        <taxon>Eukaryota</taxon>
        <taxon>Metazoa</taxon>
        <taxon>Ecdysozoa</taxon>
        <taxon>Arthropoda</taxon>
        <taxon>Hexapoda</taxon>
        <taxon>Insecta</taxon>
        <taxon>Pterygota</taxon>
        <taxon>Neoptera</taxon>
        <taxon>Endopterygota</taxon>
        <taxon>Diptera</taxon>
        <taxon>Brachycera</taxon>
        <taxon>Muscomorpha</taxon>
        <taxon>Ephydroidea</taxon>
        <taxon>Drosophilidae</taxon>
        <taxon>Drosophila</taxon>
        <taxon>Sophophora</taxon>
    </lineage>
</organism>
<accession>B3NSU6</accession>
<evidence type="ECO:0000256" key="1">
    <source>
        <dbReference type="SAM" id="MobiDB-lite"/>
    </source>
</evidence>
<evidence type="ECO:0000313" key="2">
    <source>
        <dbReference type="EMBL" id="EDV45776.1"/>
    </source>
</evidence>
<feature type="compositionally biased region" description="Low complexity" evidence="1">
    <location>
        <begin position="8"/>
        <end position="17"/>
    </location>
</feature>
<dbReference type="GO" id="GO:0005819">
    <property type="term" value="C:spindle"/>
    <property type="evidence" value="ECO:0007669"/>
    <property type="project" value="EnsemblMetazoa"/>
</dbReference>
<dbReference type="OMA" id="KCEYQRE"/>
<reference evidence="2 3" key="2">
    <citation type="journal article" date="2008" name="Bioinformatics">
        <title>Assembly reconciliation.</title>
        <authorList>
            <person name="Zimin A.V."/>
            <person name="Smith D.R."/>
            <person name="Sutton G."/>
            <person name="Yorke J.A."/>
        </authorList>
    </citation>
    <scope>NUCLEOTIDE SEQUENCE [LARGE SCALE GENOMIC DNA]</scope>
    <source>
        <strain evidence="2 3">TSC#14021-0224.01</strain>
    </source>
</reference>
<dbReference type="PhylomeDB" id="B3NSU6"/>
<dbReference type="HOGENOM" id="CLU_117821_0_0_1"/>
<dbReference type="GO" id="GO:0007052">
    <property type="term" value="P:mitotic spindle organization"/>
    <property type="evidence" value="ECO:0007669"/>
    <property type="project" value="EnsemblMetazoa"/>
</dbReference>
<feature type="region of interest" description="Disordered" evidence="1">
    <location>
        <begin position="1"/>
        <end position="20"/>
    </location>
</feature>
<dbReference type="KEGG" id="der:6550972"/>
<dbReference type="AlphaFoldDB" id="B3NSU6"/>
<proteinExistence type="predicted"/>
<dbReference type="EMBL" id="CH954180">
    <property type="protein sequence ID" value="EDV45776.1"/>
    <property type="molecule type" value="Genomic_DNA"/>
</dbReference>
<reference evidence="2 3" key="1">
    <citation type="journal article" date="2007" name="Nature">
        <title>Evolution of genes and genomes on the Drosophila phylogeny.</title>
        <authorList>
            <consortium name="Drosophila 12 Genomes Consortium"/>
            <person name="Clark A.G."/>
            <person name="Eisen M.B."/>
            <person name="Smith D.R."/>
            <person name="Bergman C.M."/>
            <person name="Oliver B."/>
            <person name="Markow T.A."/>
            <person name="Kaufman T.C."/>
            <person name="Kellis M."/>
            <person name="Gelbart W."/>
            <person name="Iyer V.N."/>
            <person name="Pollard D.A."/>
            <person name="Sackton T.B."/>
            <person name="Larracuente A.M."/>
            <person name="Singh N.D."/>
            <person name="Abad J.P."/>
            <person name="Abt D.N."/>
            <person name="Adryan B."/>
            <person name="Aguade M."/>
            <person name="Akashi H."/>
            <person name="Anderson W.W."/>
            <person name="Aquadro C.F."/>
            <person name="Ardell D.H."/>
            <person name="Arguello R."/>
            <person name="Artieri C.G."/>
            <person name="Barbash D.A."/>
            <person name="Barker D."/>
            <person name="Barsanti P."/>
            <person name="Batterham P."/>
            <person name="Batzoglou S."/>
            <person name="Begun D."/>
            <person name="Bhutkar A."/>
            <person name="Blanco E."/>
            <person name="Bosak S.A."/>
            <person name="Bradley R.K."/>
            <person name="Brand A.D."/>
            <person name="Brent M.R."/>
            <person name="Brooks A.N."/>
            <person name="Brown R.H."/>
            <person name="Butlin R.K."/>
            <person name="Caggese C."/>
            <person name="Calvi B.R."/>
            <person name="Bernardo de Carvalho A."/>
            <person name="Caspi A."/>
            <person name="Castrezana S."/>
            <person name="Celniker S.E."/>
            <person name="Chang J.L."/>
            <person name="Chapple C."/>
            <person name="Chatterji S."/>
            <person name="Chinwalla A."/>
            <person name="Civetta A."/>
            <person name="Clifton S.W."/>
            <person name="Comeron J.M."/>
            <person name="Costello J.C."/>
            <person name="Coyne J.A."/>
            <person name="Daub J."/>
            <person name="David R.G."/>
            <person name="Delcher A.L."/>
            <person name="Delehaunty K."/>
            <person name="Do C.B."/>
            <person name="Ebling H."/>
            <person name="Edwards K."/>
            <person name="Eickbush T."/>
            <person name="Evans J.D."/>
            <person name="Filipski A."/>
            <person name="Findeiss S."/>
            <person name="Freyhult E."/>
            <person name="Fulton L."/>
            <person name="Fulton R."/>
            <person name="Garcia A.C."/>
            <person name="Gardiner A."/>
            <person name="Garfield D.A."/>
            <person name="Garvin B.E."/>
            <person name="Gibson G."/>
            <person name="Gilbert D."/>
            <person name="Gnerre S."/>
            <person name="Godfrey J."/>
            <person name="Good R."/>
            <person name="Gotea V."/>
            <person name="Gravely B."/>
            <person name="Greenberg A.J."/>
            <person name="Griffiths-Jones S."/>
            <person name="Gross S."/>
            <person name="Guigo R."/>
            <person name="Gustafson E.A."/>
            <person name="Haerty W."/>
            <person name="Hahn M.W."/>
            <person name="Halligan D.L."/>
            <person name="Halpern A.L."/>
            <person name="Halter G.M."/>
            <person name="Han M.V."/>
            <person name="Heger A."/>
            <person name="Hillier L."/>
            <person name="Hinrichs A.S."/>
            <person name="Holmes I."/>
            <person name="Hoskins R.A."/>
            <person name="Hubisz M.J."/>
            <person name="Hultmark D."/>
            <person name="Huntley M.A."/>
            <person name="Jaffe D.B."/>
            <person name="Jagadeeshan S."/>
            <person name="Jeck W.R."/>
            <person name="Johnson J."/>
            <person name="Jones C.D."/>
            <person name="Jordan W.C."/>
            <person name="Karpen G.H."/>
            <person name="Kataoka E."/>
            <person name="Keightley P.D."/>
            <person name="Kheradpour P."/>
            <person name="Kirkness E.F."/>
            <person name="Koerich L.B."/>
            <person name="Kristiansen K."/>
            <person name="Kudrna D."/>
            <person name="Kulathinal R.J."/>
            <person name="Kumar S."/>
            <person name="Kwok R."/>
            <person name="Lander E."/>
            <person name="Langley C.H."/>
            <person name="Lapoint R."/>
            <person name="Lazzaro B.P."/>
            <person name="Lee S.J."/>
            <person name="Levesque L."/>
            <person name="Li R."/>
            <person name="Lin C.F."/>
            <person name="Lin M.F."/>
            <person name="Lindblad-Toh K."/>
            <person name="Llopart A."/>
            <person name="Long M."/>
            <person name="Low L."/>
            <person name="Lozovsky E."/>
            <person name="Lu J."/>
            <person name="Luo M."/>
            <person name="Machado C.A."/>
            <person name="Makalowski W."/>
            <person name="Marzo M."/>
            <person name="Matsuda M."/>
            <person name="Matzkin L."/>
            <person name="McAllister B."/>
            <person name="McBride C.S."/>
            <person name="McKernan B."/>
            <person name="McKernan K."/>
            <person name="Mendez-Lago M."/>
            <person name="Minx P."/>
            <person name="Mollenhauer M.U."/>
            <person name="Montooth K."/>
            <person name="Mount S.M."/>
            <person name="Mu X."/>
            <person name="Myers E."/>
            <person name="Negre B."/>
            <person name="Newfeld S."/>
            <person name="Nielsen R."/>
            <person name="Noor M.A."/>
            <person name="O'Grady P."/>
            <person name="Pachter L."/>
            <person name="Papaceit M."/>
            <person name="Parisi M.J."/>
            <person name="Parisi M."/>
            <person name="Parts L."/>
            <person name="Pedersen J.S."/>
            <person name="Pesole G."/>
            <person name="Phillippy A.M."/>
            <person name="Ponting C.P."/>
            <person name="Pop M."/>
            <person name="Porcelli D."/>
            <person name="Powell J.R."/>
            <person name="Prohaska S."/>
            <person name="Pruitt K."/>
            <person name="Puig M."/>
            <person name="Quesneville H."/>
            <person name="Ram K.R."/>
            <person name="Rand D."/>
            <person name="Rasmussen M.D."/>
            <person name="Reed L.K."/>
            <person name="Reenan R."/>
            <person name="Reily A."/>
            <person name="Remington K.A."/>
            <person name="Rieger T.T."/>
            <person name="Ritchie M.G."/>
            <person name="Robin C."/>
            <person name="Rogers Y.H."/>
            <person name="Rohde C."/>
            <person name="Rozas J."/>
            <person name="Rubenfield M.J."/>
            <person name="Ruiz A."/>
            <person name="Russo S."/>
            <person name="Salzberg S.L."/>
            <person name="Sanchez-Gracia A."/>
            <person name="Saranga D.J."/>
            <person name="Sato H."/>
            <person name="Schaeffer S.W."/>
            <person name="Schatz M.C."/>
            <person name="Schlenke T."/>
            <person name="Schwartz R."/>
            <person name="Segarra C."/>
            <person name="Singh R.S."/>
            <person name="Sirot L."/>
            <person name="Sirota M."/>
            <person name="Sisneros N.B."/>
            <person name="Smith C.D."/>
            <person name="Smith T.F."/>
            <person name="Spieth J."/>
            <person name="Stage D.E."/>
            <person name="Stark A."/>
            <person name="Stephan W."/>
            <person name="Strausberg R.L."/>
            <person name="Strempel S."/>
            <person name="Sturgill D."/>
            <person name="Sutton G."/>
            <person name="Sutton G.G."/>
            <person name="Tao W."/>
            <person name="Teichmann S."/>
            <person name="Tobari Y.N."/>
            <person name="Tomimura Y."/>
            <person name="Tsolas J.M."/>
            <person name="Valente V.L."/>
            <person name="Venter E."/>
            <person name="Venter J.C."/>
            <person name="Vicario S."/>
            <person name="Vieira F.G."/>
            <person name="Vilella A.J."/>
            <person name="Villasante A."/>
            <person name="Walenz B."/>
            <person name="Wang J."/>
            <person name="Wasserman M."/>
            <person name="Watts T."/>
            <person name="Wilson D."/>
            <person name="Wilson R.K."/>
            <person name="Wing R.A."/>
            <person name="Wolfner M.F."/>
            <person name="Wong A."/>
            <person name="Wong G.K."/>
            <person name="Wu C.I."/>
            <person name="Wu G."/>
            <person name="Yamamoto D."/>
            <person name="Yang H.P."/>
            <person name="Yang S.P."/>
            <person name="Yorke J.A."/>
            <person name="Yoshida K."/>
            <person name="Zdobnov E."/>
            <person name="Zhang P."/>
            <person name="Zhang Y."/>
            <person name="Zimin A.V."/>
            <person name="Baldwin J."/>
            <person name="Abdouelleil A."/>
            <person name="Abdulkadir J."/>
            <person name="Abebe A."/>
            <person name="Abera B."/>
            <person name="Abreu J."/>
            <person name="Acer S.C."/>
            <person name="Aftuck L."/>
            <person name="Alexander A."/>
            <person name="An P."/>
            <person name="Anderson E."/>
            <person name="Anderson S."/>
            <person name="Arachi H."/>
            <person name="Azer M."/>
            <person name="Bachantsang P."/>
            <person name="Barry A."/>
            <person name="Bayul T."/>
            <person name="Berlin A."/>
            <person name="Bessette D."/>
            <person name="Bloom T."/>
            <person name="Blye J."/>
            <person name="Boguslavskiy L."/>
            <person name="Bonnet C."/>
            <person name="Boukhgalter B."/>
            <person name="Bourzgui I."/>
            <person name="Brown A."/>
            <person name="Cahill P."/>
            <person name="Channer S."/>
            <person name="Cheshatsang Y."/>
            <person name="Chuda L."/>
            <person name="Citroen M."/>
            <person name="Collymore A."/>
            <person name="Cooke P."/>
            <person name="Costello M."/>
            <person name="D'Aco K."/>
            <person name="Daza R."/>
            <person name="De Haan G."/>
            <person name="DeGray S."/>
            <person name="DeMaso C."/>
            <person name="Dhargay N."/>
            <person name="Dooley K."/>
            <person name="Dooley E."/>
            <person name="Doricent M."/>
            <person name="Dorje P."/>
            <person name="Dorjee K."/>
            <person name="Dupes A."/>
            <person name="Elong R."/>
            <person name="Falk J."/>
            <person name="Farina A."/>
            <person name="Faro S."/>
            <person name="Ferguson D."/>
            <person name="Fisher S."/>
            <person name="Foley C.D."/>
            <person name="Franke A."/>
            <person name="Friedrich D."/>
            <person name="Gadbois L."/>
            <person name="Gearin G."/>
            <person name="Gearin C.R."/>
            <person name="Giannoukos G."/>
            <person name="Goode T."/>
            <person name="Graham J."/>
            <person name="Grandbois E."/>
            <person name="Grewal S."/>
            <person name="Gyaltsen K."/>
            <person name="Hafez N."/>
            <person name="Hagos B."/>
            <person name="Hall J."/>
            <person name="Henson C."/>
            <person name="Hollinger A."/>
            <person name="Honan T."/>
            <person name="Huard M.D."/>
            <person name="Hughes L."/>
            <person name="Hurhula B."/>
            <person name="Husby M.E."/>
            <person name="Kamat A."/>
            <person name="Kanga B."/>
            <person name="Kashin S."/>
            <person name="Khazanovich D."/>
            <person name="Kisner P."/>
            <person name="Lance K."/>
            <person name="Lara M."/>
            <person name="Lee W."/>
            <person name="Lennon N."/>
            <person name="Letendre F."/>
            <person name="LeVine R."/>
            <person name="Lipovsky A."/>
            <person name="Liu X."/>
            <person name="Liu J."/>
            <person name="Liu S."/>
            <person name="Lokyitsang T."/>
            <person name="Lokyitsang Y."/>
            <person name="Lubonja R."/>
            <person name="Lui A."/>
            <person name="MacDonald P."/>
            <person name="Magnisalis V."/>
            <person name="Maru K."/>
            <person name="Matthews C."/>
            <person name="McCusker W."/>
            <person name="McDonough S."/>
            <person name="Mehta T."/>
            <person name="Meldrim J."/>
            <person name="Meneus L."/>
            <person name="Mihai O."/>
            <person name="Mihalev A."/>
            <person name="Mihova T."/>
            <person name="Mittelman R."/>
            <person name="Mlenga V."/>
            <person name="Montmayeur A."/>
            <person name="Mulrain L."/>
            <person name="Navidi A."/>
            <person name="Naylor J."/>
            <person name="Negash T."/>
            <person name="Nguyen T."/>
            <person name="Nguyen N."/>
            <person name="Nicol R."/>
            <person name="Norbu C."/>
            <person name="Norbu N."/>
            <person name="Novod N."/>
            <person name="O'Neill B."/>
            <person name="Osman S."/>
            <person name="Markiewicz E."/>
            <person name="Oyono O.L."/>
            <person name="Patti C."/>
            <person name="Phunkhang P."/>
            <person name="Pierre F."/>
            <person name="Priest M."/>
            <person name="Raghuraman S."/>
            <person name="Rege F."/>
            <person name="Reyes R."/>
            <person name="Rise C."/>
            <person name="Rogov P."/>
            <person name="Ross K."/>
            <person name="Ryan E."/>
            <person name="Settipalli S."/>
            <person name="Shea T."/>
            <person name="Sherpa N."/>
            <person name="Shi L."/>
            <person name="Shih D."/>
            <person name="Sparrow T."/>
            <person name="Spaulding J."/>
            <person name="Stalker J."/>
            <person name="Stange-Thomann N."/>
            <person name="Stavropoulos S."/>
            <person name="Stone C."/>
            <person name="Strader C."/>
            <person name="Tesfaye S."/>
            <person name="Thomson T."/>
            <person name="Thoulutsang Y."/>
            <person name="Thoulutsang D."/>
            <person name="Topham K."/>
            <person name="Topping I."/>
            <person name="Tsamla T."/>
            <person name="Vassiliev H."/>
            <person name="Vo A."/>
            <person name="Wangchuk T."/>
            <person name="Wangdi T."/>
            <person name="Weiand M."/>
            <person name="Wilkinson J."/>
            <person name="Wilson A."/>
            <person name="Yadav S."/>
            <person name="Young G."/>
            <person name="Yu Q."/>
            <person name="Zembek L."/>
            <person name="Zhong D."/>
            <person name="Zimmer A."/>
            <person name="Zwirko Z."/>
            <person name="Jaffe D.B."/>
            <person name="Alvarez P."/>
            <person name="Brockman W."/>
            <person name="Butler J."/>
            <person name="Chin C."/>
            <person name="Gnerre S."/>
            <person name="Grabherr M."/>
            <person name="Kleber M."/>
            <person name="Mauceli E."/>
            <person name="MacCallum I."/>
        </authorList>
    </citation>
    <scope>NUCLEOTIDE SEQUENCE [LARGE SCALE GENOMIC DNA]</scope>
    <source>
        <strain evidence="2 3">TSC#14021-0224.01</strain>
    </source>
</reference>
<keyword evidence="3" id="KW-1185">Reference proteome</keyword>
<dbReference type="Proteomes" id="UP000008711">
    <property type="component" value="Unassembled WGS sequence"/>
</dbReference>
<protein>
    <submittedName>
        <fullName evidence="2">EG:EG0007.10</fullName>
    </submittedName>
</protein>
<sequence>METPPTPTTTTPSSSTTEGTMDDIQYLLHLEAIRRFQEDSRNVKRQMEEQLHIWLDTKCEYQREFGRMARILRCGALQAAVDAHRGSDVKQIEQAAKDIASLLSKLSNDLRPAILDSNDVEHGLDQLNSSHKPRLNLCRQQRECAQNQEALRSLRTAVDGLENGMEMGMAQAINRLVEDLLPPREKEQLPGRLKSIFDCAI</sequence>
<dbReference type="GO" id="GO:0007088">
    <property type="term" value="P:regulation of mitotic nuclear division"/>
    <property type="evidence" value="ECO:0007669"/>
    <property type="project" value="EnsemblMetazoa"/>
</dbReference>
<dbReference type="eggNOG" id="ENOG502TBCP">
    <property type="taxonomic scope" value="Eukaryota"/>
</dbReference>
<dbReference type="GO" id="GO:0070652">
    <property type="term" value="C:HAUS complex"/>
    <property type="evidence" value="ECO:0007669"/>
    <property type="project" value="EnsemblMetazoa"/>
</dbReference>